<accession>A0A161QY08</accession>
<comment type="caution">
    <text evidence="1">The sequence shown here is derived from an EMBL/GenBank/DDBJ whole genome shotgun (WGS) entry which is preliminary data.</text>
</comment>
<proteinExistence type="predicted"/>
<evidence type="ECO:0000313" key="2">
    <source>
        <dbReference type="Proteomes" id="UP000076574"/>
    </source>
</evidence>
<dbReference type="EMBL" id="LVYV01000054">
    <property type="protein sequence ID" value="KZD20861.1"/>
    <property type="molecule type" value="Genomic_DNA"/>
</dbReference>
<reference evidence="1 2" key="1">
    <citation type="submission" date="2016-03" db="EMBL/GenBank/DDBJ databases">
        <title>Microsymbionts genomes from the relict species Vavilovia formosa (Stev.) Fed.</title>
        <authorList>
            <person name="Kopat V."/>
            <person name="Chirak E."/>
            <person name="Kimeklis A."/>
            <person name="Andronov E."/>
        </authorList>
    </citation>
    <scope>NUCLEOTIDE SEQUENCE [LARGE SCALE GENOMIC DNA]</scope>
    <source>
        <strain evidence="1 2">Vaf07</strain>
    </source>
</reference>
<dbReference type="STRING" id="943830.A4A58_16600"/>
<organism evidence="1 2">
    <name type="scientific">Tardiphaga robiniae</name>
    <dbReference type="NCBI Taxonomy" id="943830"/>
    <lineage>
        <taxon>Bacteria</taxon>
        <taxon>Pseudomonadati</taxon>
        <taxon>Pseudomonadota</taxon>
        <taxon>Alphaproteobacteria</taxon>
        <taxon>Hyphomicrobiales</taxon>
        <taxon>Nitrobacteraceae</taxon>
        <taxon>Tardiphaga</taxon>
    </lineage>
</organism>
<dbReference type="AlphaFoldDB" id="A0A161QY08"/>
<sequence>MEMMPSRISHALAISAQHSGSINTPETVVERDGISKTTVWTNYADHIGTSQMRERSSFRHIDTDTSSLKLFIISNMGDM</sequence>
<name>A0A161QY08_9BRAD</name>
<protein>
    <submittedName>
        <fullName evidence="1">Uncharacterized protein</fullName>
    </submittedName>
</protein>
<evidence type="ECO:0000313" key="1">
    <source>
        <dbReference type="EMBL" id="KZD20861.1"/>
    </source>
</evidence>
<dbReference type="Proteomes" id="UP000076574">
    <property type="component" value="Unassembled WGS sequence"/>
</dbReference>
<gene>
    <name evidence="1" type="ORF">A4A58_16600</name>
</gene>
<keyword evidence="2" id="KW-1185">Reference proteome</keyword>